<evidence type="ECO:0000313" key="2">
    <source>
        <dbReference type="Proteomes" id="UP000184028"/>
    </source>
</evidence>
<gene>
    <name evidence="1" type="ORF">SAMN05444484_11720</name>
</gene>
<sequence length="311" mass="34857">MNKISLRKCFTLLIILSFFSCEEILLVDDISKEEVVLIAPGNNVALSSSGVTLSWDYVKNADKYKLQIATPNFDDPQQLVLDTLVSKNSFTRQLNIGKYEWRVKAVNSAYETAYTKRSFQILNNDDFQKNTVILLTPVNNLITKTALQKLSWDAIIGTTSYQLQVLDENNTLVKEQSTGSTLINFTFDEGKYTWKVRASNGTAQTLYTSRVILIDTKAPSTPVLSSPANASTTTTTNINFQWSRTAIAGSTEKDSIYVYTESALTNLNFKDKASSSYNKTLVKGTYYWFVKSFDEAGNVSPRSTVFNFTIN</sequence>
<keyword evidence="2" id="KW-1185">Reference proteome</keyword>
<dbReference type="PROSITE" id="PS51257">
    <property type="entry name" value="PROKAR_LIPOPROTEIN"/>
    <property type="match status" value="1"/>
</dbReference>
<dbReference type="Gene3D" id="2.60.40.10">
    <property type="entry name" value="Immunoglobulins"/>
    <property type="match status" value="2"/>
</dbReference>
<dbReference type="OrthoDB" id="1121506at2"/>
<dbReference type="AlphaFoldDB" id="A0A1M7N137"/>
<evidence type="ECO:0000313" key="1">
    <source>
        <dbReference type="EMBL" id="SHM97124.1"/>
    </source>
</evidence>
<evidence type="ECO:0008006" key="3">
    <source>
        <dbReference type="Google" id="ProtNLM"/>
    </source>
</evidence>
<dbReference type="InterPro" id="IPR013783">
    <property type="entry name" value="Ig-like_fold"/>
</dbReference>
<dbReference type="RefSeq" id="WP_068845925.1">
    <property type="nucleotide sequence ID" value="NZ_FRBT01000017.1"/>
</dbReference>
<dbReference type="Proteomes" id="UP000184028">
    <property type="component" value="Unassembled WGS sequence"/>
</dbReference>
<dbReference type="STRING" id="946677.SAMN05444484_11720"/>
<protein>
    <recommendedName>
        <fullName evidence="3">Fibronectin type-III domain-containing protein</fullName>
    </recommendedName>
</protein>
<reference evidence="2" key="1">
    <citation type="submission" date="2016-11" db="EMBL/GenBank/DDBJ databases">
        <authorList>
            <person name="Varghese N."/>
            <person name="Submissions S."/>
        </authorList>
    </citation>
    <scope>NUCLEOTIDE SEQUENCE [LARGE SCALE GENOMIC DNA]</scope>
    <source>
        <strain evidence="2">DSM 24724</strain>
    </source>
</reference>
<dbReference type="SUPFAM" id="SSF49265">
    <property type="entry name" value="Fibronectin type III"/>
    <property type="match status" value="1"/>
</dbReference>
<dbReference type="InterPro" id="IPR036116">
    <property type="entry name" value="FN3_sf"/>
</dbReference>
<name>A0A1M7N137_9FLAO</name>
<accession>A0A1M7N137</accession>
<organism evidence="1 2">
    <name type="scientific">Flavobacterium chilense</name>
    <dbReference type="NCBI Taxonomy" id="946677"/>
    <lineage>
        <taxon>Bacteria</taxon>
        <taxon>Pseudomonadati</taxon>
        <taxon>Bacteroidota</taxon>
        <taxon>Flavobacteriia</taxon>
        <taxon>Flavobacteriales</taxon>
        <taxon>Flavobacteriaceae</taxon>
        <taxon>Flavobacterium</taxon>
    </lineage>
</organism>
<dbReference type="EMBL" id="FRBT01000017">
    <property type="protein sequence ID" value="SHM97124.1"/>
    <property type="molecule type" value="Genomic_DNA"/>
</dbReference>
<proteinExistence type="predicted"/>